<reference evidence="1 2" key="1">
    <citation type="submission" date="2016-10" db="EMBL/GenBank/DDBJ databases">
        <authorList>
            <person name="de Groot N.N."/>
        </authorList>
    </citation>
    <scope>NUCLEOTIDE SEQUENCE [LARGE SCALE GENOMIC DNA]</scope>
    <source>
        <strain evidence="1 2">DSM 22789</strain>
    </source>
</reference>
<name>A0A1I6RWX4_9SPHI</name>
<keyword evidence="2" id="KW-1185">Reference proteome</keyword>
<accession>A0A1I6RWX4</accession>
<dbReference type="AlphaFoldDB" id="A0A1I6RWX4"/>
<sequence length="157" mass="17359">MLLENTIKIQDKGNFVYVFKTQAKLPLLLSVFLLLLWSCSGGSCNVVPDRSFNTNINQAEHIGVFATNGWAYADGGYAGLIVYNMGTQSNPQLIAYDRCSTVNPEKGNRVYVEGMLIVDRESGAKWLLRDGSPAELAECPLKPYRVGQSGNIFYVQN</sequence>
<evidence type="ECO:0000313" key="1">
    <source>
        <dbReference type="EMBL" id="SFS69207.1"/>
    </source>
</evidence>
<dbReference type="OrthoDB" id="1201186at2"/>
<protein>
    <submittedName>
        <fullName evidence="1">Uncharacterized protein</fullName>
    </submittedName>
</protein>
<dbReference type="EMBL" id="FOZZ01000004">
    <property type="protein sequence ID" value="SFS69207.1"/>
    <property type="molecule type" value="Genomic_DNA"/>
</dbReference>
<organism evidence="1 2">
    <name type="scientific">Sphingobacterium wenxiniae</name>
    <dbReference type="NCBI Taxonomy" id="683125"/>
    <lineage>
        <taxon>Bacteria</taxon>
        <taxon>Pseudomonadati</taxon>
        <taxon>Bacteroidota</taxon>
        <taxon>Sphingobacteriia</taxon>
        <taxon>Sphingobacteriales</taxon>
        <taxon>Sphingobacteriaceae</taxon>
        <taxon>Sphingobacterium</taxon>
    </lineage>
</organism>
<evidence type="ECO:0000313" key="2">
    <source>
        <dbReference type="Proteomes" id="UP000198785"/>
    </source>
</evidence>
<dbReference type="Proteomes" id="UP000198785">
    <property type="component" value="Unassembled WGS sequence"/>
</dbReference>
<proteinExistence type="predicted"/>
<dbReference type="STRING" id="683125.SAMN05660206_1045"/>
<dbReference type="RefSeq" id="WP_093364622.1">
    <property type="nucleotide sequence ID" value="NZ_FOZZ01000004.1"/>
</dbReference>
<gene>
    <name evidence="1" type="ORF">SAMN05660206_1045</name>
</gene>